<evidence type="ECO:0000313" key="2">
    <source>
        <dbReference type="Proteomes" id="UP000887116"/>
    </source>
</evidence>
<proteinExistence type="predicted"/>
<protein>
    <submittedName>
        <fullName evidence="1">Uncharacterized protein</fullName>
    </submittedName>
</protein>
<reference evidence="1" key="1">
    <citation type="submission" date="2020-07" db="EMBL/GenBank/DDBJ databases">
        <title>Multicomponent nature underlies the extraordinary mechanical properties of spider dragline silk.</title>
        <authorList>
            <person name="Kono N."/>
            <person name="Nakamura H."/>
            <person name="Mori M."/>
            <person name="Yoshida Y."/>
            <person name="Ohtoshi R."/>
            <person name="Malay A.D."/>
            <person name="Moran D.A.P."/>
            <person name="Tomita M."/>
            <person name="Numata K."/>
            <person name="Arakawa K."/>
        </authorList>
    </citation>
    <scope>NUCLEOTIDE SEQUENCE</scope>
</reference>
<accession>A0A8X6GSY4</accession>
<sequence>MKYGFVSFGFVSSLRDKVKSSDASEVAHAAVYEKISQNTLFLQERENKT</sequence>
<gene>
    <name evidence="1" type="ORF">TNCT_491401</name>
</gene>
<dbReference type="Proteomes" id="UP000887116">
    <property type="component" value="Unassembled WGS sequence"/>
</dbReference>
<dbReference type="EMBL" id="BMAO01026295">
    <property type="protein sequence ID" value="GFR08270.1"/>
    <property type="molecule type" value="Genomic_DNA"/>
</dbReference>
<feature type="non-terminal residue" evidence="1">
    <location>
        <position position="1"/>
    </location>
</feature>
<dbReference type="AlphaFoldDB" id="A0A8X6GSY4"/>
<keyword evidence="2" id="KW-1185">Reference proteome</keyword>
<organism evidence="1 2">
    <name type="scientific">Trichonephila clavata</name>
    <name type="common">Joro spider</name>
    <name type="synonym">Nephila clavata</name>
    <dbReference type="NCBI Taxonomy" id="2740835"/>
    <lineage>
        <taxon>Eukaryota</taxon>
        <taxon>Metazoa</taxon>
        <taxon>Ecdysozoa</taxon>
        <taxon>Arthropoda</taxon>
        <taxon>Chelicerata</taxon>
        <taxon>Arachnida</taxon>
        <taxon>Araneae</taxon>
        <taxon>Araneomorphae</taxon>
        <taxon>Entelegynae</taxon>
        <taxon>Araneoidea</taxon>
        <taxon>Nephilidae</taxon>
        <taxon>Trichonephila</taxon>
    </lineage>
</organism>
<name>A0A8X6GSY4_TRICU</name>
<comment type="caution">
    <text evidence="1">The sequence shown here is derived from an EMBL/GenBank/DDBJ whole genome shotgun (WGS) entry which is preliminary data.</text>
</comment>
<evidence type="ECO:0000313" key="1">
    <source>
        <dbReference type="EMBL" id="GFR08270.1"/>
    </source>
</evidence>